<comment type="caution">
    <text evidence="1">The sequence shown here is derived from an EMBL/GenBank/DDBJ whole genome shotgun (WGS) entry which is preliminary data.</text>
</comment>
<proteinExistence type="predicted"/>
<evidence type="ECO:0000313" key="2">
    <source>
        <dbReference type="Proteomes" id="UP000483432"/>
    </source>
</evidence>
<dbReference type="PIRSF" id="PIRSF039032">
    <property type="entry name" value="HigB-2"/>
    <property type="match status" value="1"/>
</dbReference>
<name>A0A7C9JVV6_9PROT</name>
<dbReference type="InterPro" id="IPR009387">
    <property type="entry name" value="HigB-2"/>
</dbReference>
<gene>
    <name evidence="1" type="ORF">GZ085_01140</name>
</gene>
<reference evidence="1 2" key="1">
    <citation type="submission" date="2019-09" db="EMBL/GenBank/DDBJ databases">
        <title>H2 Metabolism Revealed by Metagenomic Analysis in Subglacial Sediment of East Antarctica.</title>
        <authorList>
            <person name="Yang Z."/>
            <person name="Zhang Y."/>
            <person name="Lv Y."/>
            <person name="Yan W."/>
            <person name="Xiao X."/>
            <person name="Sun B."/>
            <person name="Ma H."/>
        </authorList>
    </citation>
    <scope>NUCLEOTIDE SEQUENCE [LARGE SCALE GENOMIC DNA]</scope>
    <source>
        <strain evidence="1">Bin2_2</strain>
    </source>
</reference>
<dbReference type="Proteomes" id="UP000483432">
    <property type="component" value="Unassembled WGS sequence"/>
</dbReference>
<accession>A0A7C9JVV6</accession>
<organism evidence="1 2">
    <name type="scientific">Sulfuriferula multivorans</name>
    <dbReference type="NCBI Taxonomy" id="1559896"/>
    <lineage>
        <taxon>Bacteria</taxon>
        <taxon>Pseudomonadati</taxon>
        <taxon>Pseudomonadota</taxon>
        <taxon>Betaproteobacteria</taxon>
        <taxon>Nitrosomonadales</taxon>
        <taxon>Sulfuricellaceae</taxon>
        <taxon>Sulfuriferula</taxon>
    </lineage>
</organism>
<evidence type="ECO:0000313" key="1">
    <source>
        <dbReference type="EMBL" id="NDP46996.1"/>
    </source>
</evidence>
<sequence length="104" mass="11889">MHTVIETEVFQRAASQIWTDSERIEFIDWLAANPDGGDVIPGSGGCRKVRWTRSGMGKRGGARVIYFNRLKHGEIWLLMVYVKAKFDNLPLSFLNQLREVIEHG</sequence>
<protein>
    <submittedName>
        <fullName evidence="1">Transcriptional regulator</fullName>
    </submittedName>
</protein>
<dbReference type="EMBL" id="JAAFGW010000008">
    <property type="protein sequence ID" value="NDP46996.1"/>
    <property type="molecule type" value="Genomic_DNA"/>
</dbReference>
<dbReference type="AlphaFoldDB" id="A0A7C9JVV6"/>